<dbReference type="PROSITE" id="PS51502">
    <property type="entry name" value="S_R_A_B_BARREL"/>
    <property type="match status" value="1"/>
</dbReference>
<dbReference type="EMBL" id="NKCI01000010">
    <property type="protein sequence ID" value="RSL70281.1"/>
    <property type="molecule type" value="Genomic_DNA"/>
</dbReference>
<dbReference type="Pfam" id="PF07876">
    <property type="entry name" value="Dabb"/>
    <property type="match status" value="1"/>
</dbReference>
<keyword evidence="4" id="KW-1185">Reference proteome</keyword>
<evidence type="ECO:0000313" key="4">
    <source>
        <dbReference type="Proteomes" id="UP000288168"/>
    </source>
</evidence>
<dbReference type="Proteomes" id="UP000288168">
    <property type="component" value="Unassembled WGS sequence"/>
</dbReference>
<dbReference type="PROSITE" id="PS51186">
    <property type="entry name" value="GNAT"/>
    <property type="match status" value="1"/>
</dbReference>
<dbReference type="PANTHER" id="PTHR34815:SF2">
    <property type="entry name" value="N-ACETYLTRANSFERASE DOMAIN-CONTAINING PROTEIN"/>
    <property type="match status" value="1"/>
</dbReference>
<evidence type="ECO:0000259" key="1">
    <source>
        <dbReference type="PROSITE" id="PS51186"/>
    </source>
</evidence>
<dbReference type="Gene3D" id="3.40.630.30">
    <property type="match status" value="1"/>
</dbReference>
<dbReference type="SUPFAM" id="SSF54909">
    <property type="entry name" value="Dimeric alpha+beta barrel"/>
    <property type="match status" value="1"/>
</dbReference>
<dbReference type="InterPro" id="IPR055100">
    <property type="entry name" value="GNAT_LYC1-like"/>
</dbReference>
<dbReference type="PANTHER" id="PTHR34815">
    <property type="entry name" value="LYSINE ACETYLTRANSFERASE"/>
    <property type="match status" value="1"/>
</dbReference>
<evidence type="ECO:0008006" key="5">
    <source>
        <dbReference type="Google" id="ProtNLM"/>
    </source>
</evidence>
<dbReference type="InterPro" id="IPR016181">
    <property type="entry name" value="Acyl_CoA_acyltransferase"/>
</dbReference>
<dbReference type="Gene3D" id="3.30.70.100">
    <property type="match status" value="1"/>
</dbReference>
<dbReference type="SMART" id="SM00886">
    <property type="entry name" value="Dabb"/>
    <property type="match status" value="1"/>
</dbReference>
<dbReference type="Pfam" id="PF22998">
    <property type="entry name" value="GNAT_LYC1-like"/>
    <property type="match status" value="1"/>
</dbReference>
<proteinExistence type="predicted"/>
<comment type="caution">
    <text evidence="3">The sequence shown here is derived from an EMBL/GenBank/DDBJ whole genome shotgun (WGS) entry which is preliminary data.</text>
</comment>
<evidence type="ECO:0000313" key="3">
    <source>
        <dbReference type="EMBL" id="RSL70281.1"/>
    </source>
</evidence>
<reference evidence="3 4" key="1">
    <citation type="submission" date="2017-06" db="EMBL/GenBank/DDBJ databases">
        <title>Comparative genomic analysis of Ambrosia Fusariam Clade fungi.</title>
        <authorList>
            <person name="Stajich J.E."/>
            <person name="Carrillo J."/>
            <person name="Kijimoto T."/>
            <person name="Eskalen A."/>
            <person name="O'Donnell K."/>
            <person name="Kasson M."/>
        </authorList>
    </citation>
    <scope>NUCLEOTIDE SEQUENCE [LARGE SCALE GENOMIC DNA]</scope>
    <source>
        <strain evidence="3 4">NRRL62584</strain>
    </source>
</reference>
<feature type="domain" description="N-acetyltransferase" evidence="1">
    <location>
        <begin position="27"/>
        <end position="199"/>
    </location>
</feature>
<dbReference type="InterPro" id="IPR013097">
    <property type="entry name" value="Dabb"/>
</dbReference>
<sequence length="426" mass="48447">MVLELRLRVSRIAHDAFMSTGPLHDELVFERLDDVRLLRHYENNAKTWAAPLSTTDFLDVHFRMTTLPGEARSFEIWALRKPDDPLGIISSCATYLRDAIMCRGKGVRMTGAVVISEIYTDPEHRGRGFAKLLLKRVQEYFDKRDDLDIDFTIIYGNGCLNWYRELGWKPVPATHLTINVESFQTCAGCEDAWEFLTLQEVYNIADCDVNVSKLRLSKAQGPKTHVQLLPSAFLARHHLFRSALLAYKLGQGHANTMHYGVSILEDEATEVSIWWIHDFQNSRLMIGRLVSPLTRPSIANTASFVRARLYTTKMANRIHRITMFKMPNKDDQAALLEQYNKLSANQQKDGKPYILSMVVGAADEDARSQGYHFVSKTEFASMEDMKYYDDECKAHNDLKTAVKTLGVQGVLTIYFKPQAIGGIDNA</sequence>
<dbReference type="AlphaFoldDB" id="A0A428QYQ1"/>
<protein>
    <recommendedName>
        <fullName evidence="5">Stress-response A/B barrel domain-containing protein</fullName>
    </recommendedName>
</protein>
<organism evidence="3 4">
    <name type="scientific">Fusarium duplospermum</name>
    <dbReference type="NCBI Taxonomy" id="1325734"/>
    <lineage>
        <taxon>Eukaryota</taxon>
        <taxon>Fungi</taxon>
        <taxon>Dikarya</taxon>
        <taxon>Ascomycota</taxon>
        <taxon>Pezizomycotina</taxon>
        <taxon>Sordariomycetes</taxon>
        <taxon>Hypocreomycetidae</taxon>
        <taxon>Hypocreales</taxon>
        <taxon>Nectriaceae</taxon>
        <taxon>Fusarium</taxon>
        <taxon>Fusarium solani species complex</taxon>
    </lineage>
</organism>
<feature type="domain" description="Stress-response A/B barrel" evidence="2">
    <location>
        <begin position="318"/>
        <end position="415"/>
    </location>
</feature>
<evidence type="ECO:0000259" key="2">
    <source>
        <dbReference type="PROSITE" id="PS51502"/>
    </source>
</evidence>
<dbReference type="InterPro" id="IPR053013">
    <property type="entry name" value="LAT"/>
</dbReference>
<dbReference type="CDD" id="cd04301">
    <property type="entry name" value="NAT_SF"/>
    <property type="match status" value="1"/>
</dbReference>
<dbReference type="GO" id="GO:0016747">
    <property type="term" value="F:acyltransferase activity, transferring groups other than amino-acyl groups"/>
    <property type="evidence" value="ECO:0007669"/>
    <property type="project" value="InterPro"/>
</dbReference>
<dbReference type="InterPro" id="IPR011008">
    <property type="entry name" value="Dimeric_a/b-barrel"/>
</dbReference>
<name>A0A428QYQ1_9HYPO</name>
<dbReference type="OrthoDB" id="2020070at2759"/>
<dbReference type="SUPFAM" id="SSF55729">
    <property type="entry name" value="Acyl-CoA N-acyltransferases (Nat)"/>
    <property type="match status" value="1"/>
</dbReference>
<gene>
    <name evidence="3" type="ORF">CEP54_001924</name>
</gene>
<dbReference type="Pfam" id="PF13673">
    <property type="entry name" value="Acetyltransf_10"/>
    <property type="match status" value="1"/>
</dbReference>
<dbReference type="InterPro" id="IPR000182">
    <property type="entry name" value="GNAT_dom"/>
</dbReference>
<accession>A0A428QYQ1</accession>